<keyword evidence="4" id="KW-1185">Reference proteome</keyword>
<feature type="region of interest" description="Disordered" evidence="1">
    <location>
        <begin position="128"/>
        <end position="169"/>
    </location>
</feature>
<feature type="region of interest" description="Disordered" evidence="1">
    <location>
        <begin position="1"/>
        <end position="20"/>
    </location>
</feature>
<feature type="region of interest" description="Disordered" evidence="1">
    <location>
        <begin position="68"/>
        <end position="97"/>
    </location>
</feature>
<evidence type="ECO:0000313" key="4">
    <source>
        <dbReference type="Proteomes" id="UP000606921"/>
    </source>
</evidence>
<evidence type="ECO:0000313" key="3">
    <source>
        <dbReference type="EMBL" id="CAD7052431.1"/>
    </source>
</evidence>
<gene>
    <name evidence="3" type="ORF">REJC140_01871</name>
</gene>
<proteinExistence type="predicted"/>
<sequence length="385" mass="40735">MSGLETAIRNALEKSDRTSPEIRARIYQSARQALDAGLQKQGISDQQVVAAQRQRLELKIREIEMEERARVRPVSAPATPQAAPPAPKPAISPEASVGDASILGGATRDEAFPAMAPAPNVSSLDALRAERPASSGPAAPEEPKARAVRSRGRRRERDAAILDAPPERAAKPRRRRGFLSVLVAWLVFFALVGLAAWWAYSSGLVQQSLQQAMEATERSLSGQRTGSAGPSPQAGFSEEWVEVFDGADAAAVVGGASAVVEPVSTSATPALRLTSGSPGGEGDLGITIPVDVLRELAGKSSTIALTVQSATEVPVQFSVRCDFGSLGTCPRHRFTARQEREDLLLRVTFEGSIAPDAPGKLLLNTALDDPQAALLLHSVRVLPGQ</sequence>
<name>A0ABM8PWX5_9HYPH</name>
<feature type="compositionally biased region" description="Basic and acidic residues" evidence="1">
    <location>
        <begin position="11"/>
        <end position="20"/>
    </location>
</feature>
<feature type="compositionally biased region" description="Basic and acidic residues" evidence="1">
    <location>
        <begin position="155"/>
        <end position="169"/>
    </location>
</feature>
<feature type="transmembrane region" description="Helical" evidence="2">
    <location>
        <begin position="178"/>
        <end position="200"/>
    </location>
</feature>
<evidence type="ECO:0000256" key="1">
    <source>
        <dbReference type="SAM" id="MobiDB-lite"/>
    </source>
</evidence>
<keyword evidence="2" id="KW-0472">Membrane</keyword>
<protein>
    <submittedName>
        <fullName evidence="3">Regulator</fullName>
    </submittedName>
</protein>
<organism evidence="3 4">
    <name type="scientific">Pseudorhizobium endolithicum</name>
    <dbReference type="NCBI Taxonomy" id="1191678"/>
    <lineage>
        <taxon>Bacteria</taxon>
        <taxon>Pseudomonadati</taxon>
        <taxon>Pseudomonadota</taxon>
        <taxon>Alphaproteobacteria</taxon>
        <taxon>Hyphomicrobiales</taxon>
        <taxon>Rhizobiaceae</taxon>
        <taxon>Rhizobium/Agrobacterium group</taxon>
        <taxon>Pseudorhizobium</taxon>
    </lineage>
</organism>
<dbReference type="RefSeq" id="WP_211181462.1">
    <property type="nucleotide sequence ID" value="NZ_CABFWF030000015.1"/>
</dbReference>
<dbReference type="EMBL" id="CABFWF030000015">
    <property type="protein sequence ID" value="CAD7052431.1"/>
    <property type="molecule type" value="Genomic_DNA"/>
</dbReference>
<keyword evidence="2" id="KW-1133">Transmembrane helix</keyword>
<reference evidence="3 4" key="1">
    <citation type="submission" date="2020-11" db="EMBL/GenBank/DDBJ databases">
        <authorList>
            <person name="Lassalle F."/>
        </authorList>
    </citation>
    <scope>NUCLEOTIDE SEQUENCE [LARGE SCALE GENOMIC DNA]</scope>
    <source>
        <strain evidence="3 4">JC140</strain>
    </source>
</reference>
<dbReference type="Proteomes" id="UP000606921">
    <property type="component" value="Unassembled WGS sequence"/>
</dbReference>
<accession>A0ABM8PWX5</accession>
<comment type="caution">
    <text evidence="3">The sequence shown here is derived from an EMBL/GenBank/DDBJ whole genome shotgun (WGS) entry which is preliminary data.</text>
</comment>
<keyword evidence="2" id="KW-0812">Transmembrane</keyword>
<evidence type="ECO:0000256" key="2">
    <source>
        <dbReference type="SAM" id="Phobius"/>
    </source>
</evidence>